<dbReference type="Proteomes" id="UP000789524">
    <property type="component" value="Unassembled WGS sequence"/>
</dbReference>
<dbReference type="EMBL" id="CAKASE010000047">
    <property type="protein sequence ID" value="CAG9562116.1"/>
    <property type="molecule type" value="Genomic_DNA"/>
</dbReference>
<feature type="region of interest" description="Disordered" evidence="1">
    <location>
        <begin position="94"/>
        <end position="113"/>
    </location>
</feature>
<dbReference type="AlphaFoldDB" id="A0A8J2VRR5"/>
<protein>
    <submittedName>
        <fullName evidence="2">(African queen) hypothetical protein</fullName>
    </submittedName>
</protein>
<sequence>MGGTEITSPLPYEFPSLKINAVEHSLNETLSNFKVSVIKKLCDTKEISALDSIRELTKSSTEISKNCSPNDYKETSPDKDIKDVNNDTVLEIEGTPTGRKSPIIQSKKGKHQQNIKDKIKCPDDWLTPERKSIKLSFPSQNQQKTGARLKQSRLSLVKTKNMNTIDLTCSPECIKNLNETEIQRDVKKDIFDSDTILPSPTSGVIKLPVYKTLSKESPNKMKRPQMSMKLDLEEAPSISNVGNSNDVEDSINILQNYPKSPTKKPLNENVNIVNKSVDGESRSSLVKPPTTANTAQNNQLYKVEPLFKEPSVRTKAEKRSLPGWSCDECREFFDELYKDDPVMLARKMNECSKHRGRNNPVRPNTPGGFWEPRWDVPDDTEEFNRRNNV</sequence>
<name>A0A8J2VRR5_9NEOP</name>
<feature type="compositionally biased region" description="Basic and acidic residues" evidence="1">
    <location>
        <begin position="372"/>
        <end position="389"/>
    </location>
</feature>
<reference evidence="2" key="1">
    <citation type="submission" date="2021-09" db="EMBL/GenBank/DDBJ databases">
        <authorList>
            <person name="Martin H S."/>
        </authorList>
    </citation>
    <scope>NUCLEOTIDE SEQUENCE</scope>
</reference>
<evidence type="ECO:0000256" key="1">
    <source>
        <dbReference type="SAM" id="MobiDB-lite"/>
    </source>
</evidence>
<evidence type="ECO:0000313" key="2">
    <source>
        <dbReference type="EMBL" id="CAG9562116.1"/>
    </source>
</evidence>
<organism evidence="2 3">
    <name type="scientific">Danaus chrysippus</name>
    <name type="common">African queen</name>
    <dbReference type="NCBI Taxonomy" id="151541"/>
    <lineage>
        <taxon>Eukaryota</taxon>
        <taxon>Metazoa</taxon>
        <taxon>Ecdysozoa</taxon>
        <taxon>Arthropoda</taxon>
        <taxon>Hexapoda</taxon>
        <taxon>Insecta</taxon>
        <taxon>Pterygota</taxon>
        <taxon>Neoptera</taxon>
        <taxon>Endopterygota</taxon>
        <taxon>Lepidoptera</taxon>
        <taxon>Glossata</taxon>
        <taxon>Ditrysia</taxon>
        <taxon>Papilionoidea</taxon>
        <taxon>Nymphalidae</taxon>
        <taxon>Danainae</taxon>
        <taxon>Danaini</taxon>
        <taxon>Danaina</taxon>
        <taxon>Danaus</taxon>
        <taxon>Anosia</taxon>
    </lineage>
</organism>
<feature type="compositionally biased region" description="Basic and acidic residues" evidence="1">
    <location>
        <begin position="71"/>
        <end position="82"/>
    </location>
</feature>
<keyword evidence="3" id="KW-1185">Reference proteome</keyword>
<proteinExistence type="predicted"/>
<accession>A0A8J2VRR5</accession>
<comment type="caution">
    <text evidence="2">The sequence shown here is derived from an EMBL/GenBank/DDBJ whole genome shotgun (WGS) entry which is preliminary data.</text>
</comment>
<feature type="compositionally biased region" description="Polar residues" evidence="1">
    <location>
        <begin position="59"/>
        <end position="69"/>
    </location>
</feature>
<evidence type="ECO:0000313" key="3">
    <source>
        <dbReference type="Proteomes" id="UP000789524"/>
    </source>
</evidence>
<feature type="region of interest" description="Disordered" evidence="1">
    <location>
        <begin position="353"/>
        <end position="389"/>
    </location>
</feature>
<gene>
    <name evidence="2" type="ORF">DCHRY22_LOCUS3511</name>
</gene>
<dbReference type="OrthoDB" id="5801062at2759"/>
<feature type="region of interest" description="Disordered" evidence="1">
    <location>
        <begin position="59"/>
        <end position="82"/>
    </location>
</feature>